<reference evidence="6 7" key="1">
    <citation type="submission" date="2023-02" db="EMBL/GenBank/DDBJ databases">
        <title>Genome sequence of Novosphingobium humi KACC 19094.</title>
        <authorList>
            <person name="Kim S."/>
            <person name="Heo J."/>
            <person name="Kwon S.-W."/>
        </authorList>
    </citation>
    <scope>NUCLEOTIDE SEQUENCE [LARGE SCALE GENOMIC DNA]</scope>
    <source>
        <strain evidence="6 7">KACC 19094</strain>
    </source>
</reference>
<proteinExistence type="inferred from homology"/>
<sequence length="319" mass="33903">MIPAEILITAPMLPTVIAQLGECFTTHHLWQVSDKPAFLHEVGPRIRGVATSTLYGRVGEDLLAHLPSAEIIASFGVGYDNIDVDAALARRVIVTNTPGVLTEETADLALGLLLSTIRQIPAAERHLREGRWRERSFPLSTSLRGRRVGILGLGDIGKAVARRLEGFAVDIAYCGRRPQDVPYAYYPTPLALAQAVDVLIVLIPGGAATRHTVNAAVLEALGPDGVLINVARGSVVDTQALIAALREGKILTAGLDVFEDEPRVPAELLDIPGLVLLPHIGSASVSTRAAMGQLVVDNLVNWFSGRGALTPVAEVLGIL</sequence>
<evidence type="ECO:0000256" key="1">
    <source>
        <dbReference type="ARBA" id="ARBA00023002"/>
    </source>
</evidence>
<dbReference type="PANTHER" id="PTHR10996:SF178">
    <property type="entry name" value="2-HYDROXYACID DEHYDROGENASE YGL185C-RELATED"/>
    <property type="match status" value="1"/>
</dbReference>
<evidence type="ECO:0000313" key="7">
    <source>
        <dbReference type="Proteomes" id="UP001218231"/>
    </source>
</evidence>
<dbReference type="Proteomes" id="UP001218231">
    <property type="component" value="Chromosome"/>
</dbReference>
<feature type="domain" description="D-isomer specific 2-hydroxyacid dehydrogenase NAD-binding" evidence="5">
    <location>
        <begin position="110"/>
        <end position="281"/>
    </location>
</feature>
<dbReference type="Pfam" id="PF00389">
    <property type="entry name" value="2-Hacid_dh"/>
    <property type="match status" value="1"/>
</dbReference>
<dbReference type="RefSeq" id="WP_273617056.1">
    <property type="nucleotide sequence ID" value="NZ_CP117417.1"/>
</dbReference>
<evidence type="ECO:0000256" key="2">
    <source>
        <dbReference type="ARBA" id="ARBA00023027"/>
    </source>
</evidence>
<accession>A0ABY7TXU6</accession>
<dbReference type="EMBL" id="CP117417">
    <property type="protein sequence ID" value="WCT76644.1"/>
    <property type="molecule type" value="Genomic_DNA"/>
</dbReference>
<evidence type="ECO:0000256" key="3">
    <source>
        <dbReference type="RuleBase" id="RU003719"/>
    </source>
</evidence>
<keyword evidence="2" id="KW-0520">NAD</keyword>
<dbReference type="SUPFAM" id="SSF51735">
    <property type="entry name" value="NAD(P)-binding Rossmann-fold domains"/>
    <property type="match status" value="1"/>
</dbReference>
<dbReference type="InterPro" id="IPR050223">
    <property type="entry name" value="D-isomer_2-hydroxyacid_DH"/>
</dbReference>
<feature type="domain" description="D-isomer specific 2-hydroxyacid dehydrogenase catalytic" evidence="4">
    <location>
        <begin position="55"/>
        <end position="312"/>
    </location>
</feature>
<evidence type="ECO:0000259" key="4">
    <source>
        <dbReference type="Pfam" id="PF00389"/>
    </source>
</evidence>
<name>A0ABY7TXU6_9SPHN</name>
<dbReference type="InterPro" id="IPR006139">
    <property type="entry name" value="D-isomer_2_OHA_DH_cat_dom"/>
</dbReference>
<dbReference type="Pfam" id="PF02826">
    <property type="entry name" value="2-Hacid_dh_C"/>
    <property type="match status" value="1"/>
</dbReference>
<dbReference type="CDD" id="cd12156">
    <property type="entry name" value="HPPR"/>
    <property type="match status" value="1"/>
</dbReference>
<gene>
    <name evidence="6" type="ORF">PQ457_11940</name>
</gene>
<evidence type="ECO:0000259" key="5">
    <source>
        <dbReference type="Pfam" id="PF02826"/>
    </source>
</evidence>
<dbReference type="PANTHER" id="PTHR10996">
    <property type="entry name" value="2-HYDROXYACID DEHYDROGENASE-RELATED"/>
    <property type="match status" value="1"/>
</dbReference>
<evidence type="ECO:0000313" key="6">
    <source>
        <dbReference type="EMBL" id="WCT76644.1"/>
    </source>
</evidence>
<protein>
    <submittedName>
        <fullName evidence="6">2-hydroxyacid dehydrogenase</fullName>
    </submittedName>
</protein>
<dbReference type="SUPFAM" id="SSF52283">
    <property type="entry name" value="Formate/glycerate dehydrogenase catalytic domain-like"/>
    <property type="match status" value="1"/>
</dbReference>
<dbReference type="InterPro" id="IPR006140">
    <property type="entry name" value="D-isomer_DH_NAD-bd"/>
</dbReference>
<comment type="similarity">
    <text evidence="3">Belongs to the D-isomer specific 2-hydroxyacid dehydrogenase family.</text>
</comment>
<dbReference type="Gene3D" id="3.40.50.720">
    <property type="entry name" value="NAD(P)-binding Rossmann-like Domain"/>
    <property type="match status" value="2"/>
</dbReference>
<dbReference type="InterPro" id="IPR036291">
    <property type="entry name" value="NAD(P)-bd_dom_sf"/>
</dbReference>
<keyword evidence="1 3" id="KW-0560">Oxidoreductase</keyword>
<keyword evidence="7" id="KW-1185">Reference proteome</keyword>
<organism evidence="6 7">
    <name type="scientific">Novosphingobium humi</name>
    <dbReference type="NCBI Taxonomy" id="2282397"/>
    <lineage>
        <taxon>Bacteria</taxon>
        <taxon>Pseudomonadati</taxon>
        <taxon>Pseudomonadota</taxon>
        <taxon>Alphaproteobacteria</taxon>
        <taxon>Sphingomonadales</taxon>
        <taxon>Sphingomonadaceae</taxon>
        <taxon>Novosphingobium</taxon>
    </lineage>
</organism>